<dbReference type="InterPro" id="IPR036259">
    <property type="entry name" value="MFS_trans_sf"/>
</dbReference>
<feature type="transmembrane region" description="Helical" evidence="5">
    <location>
        <begin position="225"/>
        <end position="244"/>
    </location>
</feature>
<evidence type="ECO:0000256" key="3">
    <source>
        <dbReference type="ARBA" id="ARBA00022989"/>
    </source>
</evidence>
<keyword evidence="2 5" id="KW-0812">Transmembrane</keyword>
<reference evidence="8" key="1">
    <citation type="submission" date="2025-08" db="UniProtKB">
        <authorList>
            <consortium name="RefSeq"/>
        </authorList>
    </citation>
    <scope>IDENTIFICATION</scope>
    <source>
        <tissue evidence="8">Whole Larva</tissue>
    </source>
</reference>
<dbReference type="SUPFAM" id="SSF103473">
    <property type="entry name" value="MFS general substrate transporter"/>
    <property type="match status" value="1"/>
</dbReference>
<feature type="transmembrane region" description="Helical" evidence="5">
    <location>
        <begin position="487"/>
        <end position="504"/>
    </location>
</feature>
<feature type="transmembrane region" description="Helical" evidence="5">
    <location>
        <begin position="166"/>
        <end position="186"/>
    </location>
</feature>
<dbReference type="InterPro" id="IPR020846">
    <property type="entry name" value="MFS_dom"/>
</dbReference>
<dbReference type="Proteomes" id="UP000695000">
    <property type="component" value="Unplaced"/>
</dbReference>
<accession>A0ABM1NKF7</accession>
<feature type="transmembrane region" description="Helical" evidence="5">
    <location>
        <begin position="393"/>
        <end position="414"/>
    </location>
</feature>
<feature type="transmembrane region" description="Helical" evidence="5">
    <location>
        <begin position="250"/>
        <end position="272"/>
    </location>
</feature>
<gene>
    <name evidence="8" type="primary">LOC108570013</name>
</gene>
<keyword evidence="7" id="KW-1185">Reference proteome</keyword>
<evidence type="ECO:0000256" key="4">
    <source>
        <dbReference type="ARBA" id="ARBA00023136"/>
    </source>
</evidence>
<dbReference type="Gene3D" id="1.20.1250.20">
    <property type="entry name" value="MFS general substrate transporter like domains"/>
    <property type="match status" value="1"/>
</dbReference>
<dbReference type="PANTHER" id="PTHR24064">
    <property type="entry name" value="SOLUTE CARRIER FAMILY 22 MEMBER"/>
    <property type="match status" value="1"/>
</dbReference>
<dbReference type="PROSITE" id="PS50850">
    <property type="entry name" value="MFS"/>
    <property type="match status" value="1"/>
</dbReference>
<comment type="subcellular location">
    <subcellularLocation>
        <location evidence="1">Membrane</location>
        <topology evidence="1">Multi-pass membrane protein</topology>
    </subcellularLocation>
</comment>
<feature type="transmembrane region" description="Helical" evidence="5">
    <location>
        <begin position="452"/>
        <end position="475"/>
    </location>
</feature>
<organism evidence="7 8">
    <name type="scientific">Nicrophorus vespilloides</name>
    <name type="common">Boreal carrion beetle</name>
    <dbReference type="NCBI Taxonomy" id="110193"/>
    <lineage>
        <taxon>Eukaryota</taxon>
        <taxon>Metazoa</taxon>
        <taxon>Ecdysozoa</taxon>
        <taxon>Arthropoda</taxon>
        <taxon>Hexapoda</taxon>
        <taxon>Insecta</taxon>
        <taxon>Pterygota</taxon>
        <taxon>Neoptera</taxon>
        <taxon>Endopterygota</taxon>
        <taxon>Coleoptera</taxon>
        <taxon>Polyphaga</taxon>
        <taxon>Staphyliniformia</taxon>
        <taxon>Silphidae</taxon>
        <taxon>Nicrophorinae</taxon>
        <taxon>Nicrophorus</taxon>
    </lineage>
</organism>
<dbReference type="InterPro" id="IPR005828">
    <property type="entry name" value="MFS_sugar_transport-like"/>
</dbReference>
<feature type="transmembrane region" description="Helical" evidence="5">
    <location>
        <begin position="27"/>
        <end position="50"/>
    </location>
</feature>
<name>A0ABM1NKF7_NICVS</name>
<sequence>MSDGDCAFDSVIQTVGNDGKFQKRFNFLFNFVLVVLTSMPYLNIVIALAVPEHWCNVPGREYTNHTIETWKELHIPMEYDNVGKYDFSKCKMYNRTSDIENPEIIKCQDGWEFDKTWYDLTAPSQESWVCDETLHVTNAFVFSRLGEVFGTFVFGQLADAIGRRPVFFMTVVTIVLGRMLSIITAYSVPLFFLTTFIGSLPSTSVFQGPLVIAMEISKNEDRAHIAMMQCLGWTVGLCMLPLLMWVLRDWYYFMLVTTLPCFLYMFSGSFLIESPRWLASKGKTKKCVKELHKIAKVNNTKVPEDAIYTLAKVSGKEEKVYGMLALFSSWRLAKNSFLLITGWSTTTLIYYTLTLNVNNLGGNPFMNFFWQGMAELPAYIVGKFASDKFGRRWTNIGAFVGTFLGCIPILFIVHDKSNQITVAAICVFLKFSISFAYYVVNLEALEIYPTCVRQTGISIGGIVGNAFGILGPYVVLLGTEIDASYPYILSACLCLIGAVCGVFLPETLNQKLPETLAEAAVFGADQNLLGKRRKSVKMTEAEVPLKA</sequence>
<protein>
    <submittedName>
        <fullName evidence="8">Organic cation transporter 1-like</fullName>
    </submittedName>
</protein>
<evidence type="ECO:0000256" key="2">
    <source>
        <dbReference type="ARBA" id="ARBA00022692"/>
    </source>
</evidence>
<feature type="domain" description="Major facilitator superfamily (MFS) profile" evidence="6">
    <location>
        <begin position="29"/>
        <end position="509"/>
    </location>
</feature>
<evidence type="ECO:0000256" key="5">
    <source>
        <dbReference type="SAM" id="Phobius"/>
    </source>
</evidence>
<dbReference type="GeneID" id="108570013"/>
<evidence type="ECO:0000313" key="8">
    <source>
        <dbReference type="RefSeq" id="XP_017787307.1"/>
    </source>
</evidence>
<keyword evidence="3 5" id="KW-1133">Transmembrane helix</keyword>
<dbReference type="Pfam" id="PF00083">
    <property type="entry name" value="Sugar_tr"/>
    <property type="match status" value="1"/>
</dbReference>
<feature type="transmembrane region" description="Helical" evidence="5">
    <location>
        <begin position="336"/>
        <end position="353"/>
    </location>
</feature>
<evidence type="ECO:0000259" key="6">
    <source>
        <dbReference type="PROSITE" id="PS50850"/>
    </source>
</evidence>
<proteinExistence type="predicted"/>
<keyword evidence="4 5" id="KW-0472">Membrane</keyword>
<evidence type="ECO:0000256" key="1">
    <source>
        <dbReference type="ARBA" id="ARBA00004141"/>
    </source>
</evidence>
<evidence type="ECO:0000313" key="7">
    <source>
        <dbReference type="Proteomes" id="UP000695000"/>
    </source>
</evidence>
<feature type="transmembrane region" description="Helical" evidence="5">
    <location>
        <begin position="420"/>
        <end position="440"/>
    </location>
</feature>
<dbReference type="RefSeq" id="XP_017787307.1">
    <property type="nucleotide sequence ID" value="XM_017931818.1"/>
</dbReference>